<dbReference type="Proteomes" id="UP000527355">
    <property type="component" value="Unassembled WGS sequence"/>
</dbReference>
<gene>
    <name evidence="2" type="ORF">mMyoMyo1_010758</name>
</gene>
<dbReference type="EMBL" id="JABWUV010000003">
    <property type="protein sequence ID" value="KAF6369420.1"/>
    <property type="molecule type" value="Genomic_DNA"/>
</dbReference>
<protein>
    <submittedName>
        <fullName evidence="2">Uncharacterized protein</fullName>
    </submittedName>
</protein>
<dbReference type="AlphaFoldDB" id="A0A7J7Z6U4"/>
<feature type="region of interest" description="Disordered" evidence="1">
    <location>
        <begin position="37"/>
        <end position="85"/>
    </location>
</feature>
<name>A0A7J7Z6U4_MYOMY</name>
<reference evidence="2 3" key="1">
    <citation type="journal article" date="2020" name="Nature">
        <title>Six reference-quality genomes reveal evolution of bat adaptations.</title>
        <authorList>
            <person name="Jebb D."/>
            <person name="Huang Z."/>
            <person name="Pippel M."/>
            <person name="Hughes G.M."/>
            <person name="Lavrichenko K."/>
            <person name="Devanna P."/>
            <person name="Winkler S."/>
            <person name="Jermiin L.S."/>
            <person name="Skirmuntt E.C."/>
            <person name="Katzourakis A."/>
            <person name="Burkitt-Gray L."/>
            <person name="Ray D.A."/>
            <person name="Sullivan K.A.M."/>
            <person name="Roscito J.G."/>
            <person name="Kirilenko B.M."/>
            <person name="Davalos L.M."/>
            <person name="Corthals A.P."/>
            <person name="Power M.L."/>
            <person name="Jones G."/>
            <person name="Ransome R.D."/>
            <person name="Dechmann D.K.N."/>
            <person name="Locatelli A.G."/>
            <person name="Puechmaille S.J."/>
            <person name="Fedrigo O."/>
            <person name="Jarvis E.D."/>
            <person name="Hiller M."/>
            <person name="Vernes S.C."/>
            <person name="Myers E.W."/>
            <person name="Teeling E.C."/>
        </authorList>
    </citation>
    <scope>NUCLEOTIDE SEQUENCE [LARGE SCALE GENOMIC DNA]</scope>
    <source>
        <strain evidence="2">MMyoMyo1</strain>
        <tissue evidence="2">Flight muscle</tissue>
    </source>
</reference>
<evidence type="ECO:0000313" key="3">
    <source>
        <dbReference type="Proteomes" id="UP000527355"/>
    </source>
</evidence>
<comment type="caution">
    <text evidence="2">The sequence shown here is derived from an EMBL/GenBank/DDBJ whole genome shotgun (WGS) entry which is preliminary data.</text>
</comment>
<sequence length="129" mass="13372">MELPKLPGSRHPRQPGEPSDLASDLCSQPWTALLALHTEEFHSSQSPERELGPAATTPPPASSPASSAWAGIPGRKRPESRGFVTGSRTFLPVSCPCPMPSSLGGLLLSSHSAAAAPSASDYGLAGHCY</sequence>
<feature type="compositionally biased region" description="Basic and acidic residues" evidence="1">
    <location>
        <begin position="37"/>
        <end position="51"/>
    </location>
</feature>
<proteinExistence type="predicted"/>
<accession>A0A7J7Z6U4</accession>
<feature type="region of interest" description="Disordered" evidence="1">
    <location>
        <begin position="1"/>
        <end position="24"/>
    </location>
</feature>
<organism evidence="2 3">
    <name type="scientific">Myotis myotis</name>
    <name type="common">Greater mouse-eared bat</name>
    <name type="synonym">Vespertilio myotis</name>
    <dbReference type="NCBI Taxonomy" id="51298"/>
    <lineage>
        <taxon>Eukaryota</taxon>
        <taxon>Metazoa</taxon>
        <taxon>Chordata</taxon>
        <taxon>Craniata</taxon>
        <taxon>Vertebrata</taxon>
        <taxon>Euteleostomi</taxon>
        <taxon>Mammalia</taxon>
        <taxon>Eutheria</taxon>
        <taxon>Laurasiatheria</taxon>
        <taxon>Chiroptera</taxon>
        <taxon>Yangochiroptera</taxon>
        <taxon>Vespertilionidae</taxon>
        <taxon>Myotis</taxon>
    </lineage>
</organism>
<evidence type="ECO:0000313" key="2">
    <source>
        <dbReference type="EMBL" id="KAF6369420.1"/>
    </source>
</evidence>
<evidence type="ECO:0000256" key="1">
    <source>
        <dbReference type="SAM" id="MobiDB-lite"/>
    </source>
</evidence>
<keyword evidence="3" id="KW-1185">Reference proteome</keyword>